<reference evidence="1" key="1">
    <citation type="journal article" date="2023" name="G3 (Bethesda)">
        <title>A reference genome for the long-term kleptoplast-retaining sea slug Elysia crispata morphotype clarki.</title>
        <authorList>
            <person name="Eastman K.E."/>
            <person name="Pendleton A.L."/>
            <person name="Shaikh M.A."/>
            <person name="Suttiyut T."/>
            <person name="Ogas R."/>
            <person name="Tomko P."/>
            <person name="Gavelis G."/>
            <person name="Widhalm J.R."/>
            <person name="Wisecaver J.H."/>
        </authorList>
    </citation>
    <scope>NUCLEOTIDE SEQUENCE</scope>
    <source>
        <strain evidence="1">ECLA1</strain>
    </source>
</reference>
<dbReference type="EMBL" id="JAWDGP010005718">
    <property type="protein sequence ID" value="KAK3753172.1"/>
    <property type="molecule type" value="Genomic_DNA"/>
</dbReference>
<protein>
    <submittedName>
        <fullName evidence="1">Uncharacterized protein</fullName>
    </submittedName>
</protein>
<dbReference type="Proteomes" id="UP001283361">
    <property type="component" value="Unassembled WGS sequence"/>
</dbReference>
<evidence type="ECO:0000313" key="2">
    <source>
        <dbReference type="Proteomes" id="UP001283361"/>
    </source>
</evidence>
<sequence>MLSRVWVSEIATWPRYIAPAQSPPTVAPNRSRLGEQPANLYPQALDDFYSGVGNLIDINAKQRELGRWVDFSWLGSHPFIKT</sequence>
<proteinExistence type="predicted"/>
<name>A0AAE0YQ05_9GAST</name>
<organism evidence="1 2">
    <name type="scientific">Elysia crispata</name>
    <name type="common">lettuce slug</name>
    <dbReference type="NCBI Taxonomy" id="231223"/>
    <lineage>
        <taxon>Eukaryota</taxon>
        <taxon>Metazoa</taxon>
        <taxon>Spiralia</taxon>
        <taxon>Lophotrochozoa</taxon>
        <taxon>Mollusca</taxon>
        <taxon>Gastropoda</taxon>
        <taxon>Heterobranchia</taxon>
        <taxon>Euthyneura</taxon>
        <taxon>Panpulmonata</taxon>
        <taxon>Sacoglossa</taxon>
        <taxon>Placobranchoidea</taxon>
        <taxon>Plakobranchidae</taxon>
        <taxon>Elysia</taxon>
    </lineage>
</organism>
<evidence type="ECO:0000313" key="1">
    <source>
        <dbReference type="EMBL" id="KAK3753172.1"/>
    </source>
</evidence>
<accession>A0AAE0YQ05</accession>
<comment type="caution">
    <text evidence="1">The sequence shown here is derived from an EMBL/GenBank/DDBJ whole genome shotgun (WGS) entry which is preliminary data.</text>
</comment>
<gene>
    <name evidence="1" type="ORF">RRG08_024448</name>
</gene>
<dbReference type="AlphaFoldDB" id="A0AAE0YQ05"/>
<keyword evidence="2" id="KW-1185">Reference proteome</keyword>